<dbReference type="Proteomes" id="UP000277214">
    <property type="component" value="Chromosome 1"/>
</dbReference>
<keyword evidence="1" id="KW-0418">Kinase</keyword>
<dbReference type="GO" id="GO:0004413">
    <property type="term" value="F:homoserine kinase activity"/>
    <property type="evidence" value="ECO:0007669"/>
    <property type="project" value="UniProtKB-EC"/>
</dbReference>
<evidence type="ECO:0000313" key="1">
    <source>
        <dbReference type="EMBL" id="VEA40272.1"/>
    </source>
</evidence>
<gene>
    <name evidence="1" type="primary">thrB_2</name>
    <name evidence="1" type="ORF">NCTC8272_03419</name>
</gene>
<name>A0A3S5DDC0_SALET</name>
<sequence>MSVGFDVLGAAVTPVDGTLLGDVVSVEAADHFRLHNLGRFADKLPPEPRENIVYQCWERFCQALGKTIPVAMDAGKKYADWFRVRVQRLFRRCCAGRDE</sequence>
<dbReference type="EMBL" id="LR134149">
    <property type="protein sequence ID" value="VEA40272.1"/>
    <property type="molecule type" value="Genomic_DNA"/>
</dbReference>
<dbReference type="SUPFAM" id="SSF54211">
    <property type="entry name" value="Ribosomal protein S5 domain 2-like"/>
    <property type="match status" value="1"/>
</dbReference>
<dbReference type="AlphaFoldDB" id="A0A3S5DDC0"/>
<protein>
    <submittedName>
        <fullName evidence="1">Homoserine kinase</fullName>
        <ecNumber evidence="1">2.7.1.39</ecNumber>
    </submittedName>
</protein>
<organism evidence="1 2">
    <name type="scientific">Salmonella enterica I</name>
    <dbReference type="NCBI Taxonomy" id="59201"/>
    <lineage>
        <taxon>Bacteria</taxon>
        <taxon>Pseudomonadati</taxon>
        <taxon>Pseudomonadota</taxon>
        <taxon>Gammaproteobacteria</taxon>
        <taxon>Enterobacterales</taxon>
        <taxon>Enterobacteriaceae</taxon>
        <taxon>Salmonella</taxon>
    </lineage>
</organism>
<dbReference type="Gene3D" id="3.30.230.10">
    <property type="match status" value="1"/>
</dbReference>
<reference evidence="1 2" key="1">
    <citation type="submission" date="2018-12" db="EMBL/GenBank/DDBJ databases">
        <authorList>
            <consortium name="Pathogen Informatics"/>
        </authorList>
    </citation>
    <scope>NUCLEOTIDE SEQUENCE [LARGE SCALE GENOMIC DNA]</scope>
    <source>
        <strain evidence="1 2">NCTC8272</strain>
    </source>
</reference>
<accession>A0A3S5DDC0</accession>
<dbReference type="EC" id="2.7.1.39" evidence="1"/>
<dbReference type="InterPro" id="IPR014721">
    <property type="entry name" value="Ribsml_uS5_D2-typ_fold_subgr"/>
</dbReference>
<keyword evidence="1" id="KW-0808">Transferase</keyword>
<dbReference type="InterPro" id="IPR020568">
    <property type="entry name" value="Ribosomal_Su5_D2-typ_SF"/>
</dbReference>
<evidence type="ECO:0000313" key="2">
    <source>
        <dbReference type="Proteomes" id="UP000277214"/>
    </source>
</evidence>
<proteinExistence type="predicted"/>